<dbReference type="SUPFAM" id="SSF50156">
    <property type="entry name" value="PDZ domain-like"/>
    <property type="match status" value="2"/>
</dbReference>
<proteinExistence type="inferred from homology"/>
<evidence type="ECO:0000256" key="4">
    <source>
        <dbReference type="SAM" id="SignalP"/>
    </source>
</evidence>
<keyword evidence="2 6" id="KW-0645">Protease</keyword>
<evidence type="ECO:0000259" key="5">
    <source>
        <dbReference type="PROSITE" id="PS50106"/>
    </source>
</evidence>
<dbReference type="InterPro" id="IPR001478">
    <property type="entry name" value="PDZ"/>
</dbReference>
<evidence type="ECO:0000256" key="1">
    <source>
        <dbReference type="ARBA" id="ARBA00010541"/>
    </source>
</evidence>
<comment type="caution">
    <text evidence="6">The sequence shown here is derived from an EMBL/GenBank/DDBJ whole genome shotgun (WGS) entry which is preliminary data.</text>
</comment>
<dbReference type="InterPro" id="IPR001940">
    <property type="entry name" value="Peptidase_S1C"/>
</dbReference>
<dbReference type="InterPro" id="IPR009003">
    <property type="entry name" value="Peptidase_S1_PA"/>
</dbReference>
<evidence type="ECO:0000256" key="3">
    <source>
        <dbReference type="ARBA" id="ARBA00022801"/>
    </source>
</evidence>
<gene>
    <name evidence="6" type="ORF">HDF08_000382</name>
</gene>
<dbReference type="SMART" id="SM00228">
    <property type="entry name" value="PDZ"/>
    <property type="match status" value="2"/>
</dbReference>
<dbReference type="GO" id="GO:0004252">
    <property type="term" value="F:serine-type endopeptidase activity"/>
    <property type="evidence" value="ECO:0007669"/>
    <property type="project" value="InterPro"/>
</dbReference>
<keyword evidence="3 6" id="KW-0378">Hydrolase</keyword>
<dbReference type="Pfam" id="PF13180">
    <property type="entry name" value="PDZ_2"/>
    <property type="match status" value="2"/>
</dbReference>
<dbReference type="PANTHER" id="PTHR22939">
    <property type="entry name" value="SERINE PROTEASE FAMILY S1C HTRA-RELATED"/>
    <property type="match status" value="1"/>
</dbReference>
<feature type="signal peptide" evidence="4">
    <location>
        <begin position="1"/>
        <end position="22"/>
    </location>
</feature>
<dbReference type="PROSITE" id="PS50106">
    <property type="entry name" value="PDZ"/>
    <property type="match status" value="2"/>
</dbReference>
<feature type="domain" description="PDZ" evidence="5">
    <location>
        <begin position="374"/>
        <end position="469"/>
    </location>
</feature>
<feature type="chain" id="PRO_5032910952" evidence="4">
    <location>
        <begin position="23"/>
        <end position="479"/>
    </location>
</feature>
<dbReference type="EMBL" id="JACCCU010000001">
    <property type="protein sequence ID" value="NYF88315.1"/>
    <property type="molecule type" value="Genomic_DNA"/>
</dbReference>
<dbReference type="Pfam" id="PF13365">
    <property type="entry name" value="Trypsin_2"/>
    <property type="match status" value="1"/>
</dbReference>
<name>A0A852VDG2_9BACT</name>
<dbReference type="Gene3D" id="2.40.10.120">
    <property type="match status" value="1"/>
</dbReference>
<organism evidence="6 7">
    <name type="scientific">Tunturiibacter lichenicola</name>
    <dbReference type="NCBI Taxonomy" id="2051959"/>
    <lineage>
        <taxon>Bacteria</taxon>
        <taxon>Pseudomonadati</taxon>
        <taxon>Acidobacteriota</taxon>
        <taxon>Terriglobia</taxon>
        <taxon>Terriglobales</taxon>
        <taxon>Acidobacteriaceae</taxon>
        <taxon>Tunturiibacter</taxon>
    </lineage>
</organism>
<dbReference type="GO" id="GO:0006508">
    <property type="term" value="P:proteolysis"/>
    <property type="evidence" value="ECO:0007669"/>
    <property type="project" value="UniProtKB-KW"/>
</dbReference>
<evidence type="ECO:0000313" key="7">
    <source>
        <dbReference type="Proteomes" id="UP000564385"/>
    </source>
</evidence>
<reference evidence="6 7" key="1">
    <citation type="submission" date="2020-07" db="EMBL/GenBank/DDBJ databases">
        <title>Genomic Encyclopedia of Type Strains, Phase IV (KMG-V): Genome sequencing to study the core and pangenomes of soil and plant-associated prokaryotes.</title>
        <authorList>
            <person name="Whitman W."/>
        </authorList>
    </citation>
    <scope>NUCLEOTIDE SEQUENCE [LARGE SCALE GENOMIC DNA]</scope>
    <source>
        <strain evidence="6 7">M8UP22</strain>
    </source>
</reference>
<sequence>MKVALSMVSALLLLLVSLPASGQSPDTTVTSGDKSAILREYDQAIDEVAEHAMRSVVQIEVTGFGKPESKEDEEDPTAMQRQRVIGSGVIVDPDGYIVTNNHVVTGALRIRVIVAPTTVELITGHTQLANPQRVYEAKLIGTNRYADLAVIKIEAHDLPAIVLPEAFHVRLGQTVIAIGSPQGLDHTITKGIISAVGRQPELDRPMVYVQTDAPINPGNSGGPLIDRDGNLIGINTFIYSSGGGSEGLGFAIPEPVVRFVYHELKANGFVPSVSIGAHAQAISPDLAAGLKLPQDHGVIFSDVDAGGPAANAGIKAGDLVEKIDGVPIDSFPKYTAFLYVHQRGAPLRVEILRGGKPVTLSVNPVDSLPMVDSLSDLTNPKKDLIPSLGIFVIDLNDFIAAALPGLRSKRGVVVAGVLAGEPATLATLEVGDVVRSLNGRELNSSEELRQQLANFKPGESVALEVERQGVLQYVAFEVE</sequence>
<dbReference type="SUPFAM" id="SSF50494">
    <property type="entry name" value="Trypsin-like serine proteases"/>
    <property type="match status" value="1"/>
</dbReference>
<dbReference type="Gene3D" id="2.30.42.10">
    <property type="match status" value="2"/>
</dbReference>
<dbReference type="EC" id="3.4.21.107" evidence="6"/>
<keyword evidence="4" id="KW-0732">Signal</keyword>
<dbReference type="Proteomes" id="UP000564385">
    <property type="component" value="Unassembled WGS sequence"/>
</dbReference>
<dbReference type="InterPro" id="IPR036034">
    <property type="entry name" value="PDZ_sf"/>
</dbReference>
<protein>
    <submittedName>
        <fullName evidence="6">Serine protease Do</fullName>
        <ecNumber evidence="6">3.4.21.107</ecNumber>
    </submittedName>
</protein>
<evidence type="ECO:0000313" key="6">
    <source>
        <dbReference type="EMBL" id="NYF88315.1"/>
    </source>
</evidence>
<dbReference type="PRINTS" id="PR00834">
    <property type="entry name" value="PROTEASES2C"/>
</dbReference>
<feature type="domain" description="PDZ" evidence="5">
    <location>
        <begin position="272"/>
        <end position="355"/>
    </location>
</feature>
<dbReference type="AlphaFoldDB" id="A0A852VDG2"/>
<accession>A0A852VDG2</accession>
<dbReference type="PANTHER" id="PTHR22939:SF129">
    <property type="entry name" value="SERINE PROTEASE HTRA2, MITOCHONDRIAL"/>
    <property type="match status" value="1"/>
</dbReference>
<evidence type="ECO:0000256" key="2">
    <source>
        <dbReference type="ARBA" id="ARBA00022670"/>
    </source>
</evidence>
<comment type="similarity">
    <text evidence="1">Belongs to the peptidase S1C family.</text>
</comment>